<dbReference type="STRING" id="1798649.A3B13_00735"/>
<comment type="caution">
    <text evidence="2">The sequence shown here is derived from an EMBL/GenBank/DDBJ whole genome shotgun (WGS) entry which is preliminary data.</text>
</comment>
<accession>A0A1G2CC23</accession>
<evidence type="ECO:0000313" key="3">
    <source>
        <dbReference type="Proteomes" id="UP000176287"/>
    </source>
</evidence>
<name>A0A1G2CC23_9BACT</name>
<proteinExistence type="predicted"/>
<dbReference type="EMBL" id="MHKZ01000048">
    <property type="protein sequence ID" value="OGY98953.1"/>
    <property type="molecule type" value="Genomic_DNA"/>
</dbReference>
<dbReference type="AlphaFoldDB" id="A0A1G2CC23"/>
<dbReference type="InterPro" id="IPR048846">
    <property type="entry name" value="PaaX-like_central"/>
</dbReference>
<reference evidence="2 3" key="1">
    <citation type="journal article" date="2016" name="Nat. Commun.">
        <title>Thousands of microbial genomes shed light on interconnected biogeochemical processes in an aquifer system.</title>
        <authorList>
            <person name="Anantharaman K."/>
            <person name="Brown C.T."/>
            <person name="Hug L.A."/>
            <person name="Sharon I."/>
            <person name="Castelle C.J."/>
            <person name="Probst A.J."/>
            <person name="Thomas B.C."/>
            <person name="Singh A."/>
            <person name="Wilkins M.J."/>
            <person name="Karaoz U."/>
            <person name="Brodie E.L."/>
            <person name="Williams K.H."/>
            <person name="Hubbard S.S."/>
            <person name="Banfield J.F."/>
        </authorList>
    </citation>
    <scope>NUCLEOTIDE SEQUENCE [LARGE SCALE GENOMIC DNA]</scope>
</reference>
<sequence>MGRQTNNKGGLTKSFLVGLLNGGLILLALSSPSAKRLSILKILEYGLEKRRQKQKFFWTLAYLRRKKYIEYKEQEDGTIKIVLTENGKRIALRYSLDTISLNKNQKWDGKWRIVAFDIPESKKAARDALTQKMNRLGMVQLQKSVWVWPYDCRNEIDFIAEVFGVGKYVHHIIAESITSDKFLTYKFNLG</sequence>
<protein>
    <recommendedName>
        <fullName evidence="1">Transcriptional repressor PaaX-like central Cas2-like domain-containing protein</fullName>
    </recommendedName>
</protein>
<dbReference type="Proteomes" id="UP000176287">
    <property type="component" value="Unassembled WGS sequence"/>
</dbReference>
<feature type="domain" description="Transcriptional repressor PaaX-like central Cas2-like" evidence="1">
    <location>
        <begin position="105"/>
        <end position="178"/>
    </location>
</feature>
<evidence type="ECO:0000259" key="1">
    <source>
        <dbReference type="Pfam" id="PF20803"/>
    </source>
</evidence>
<dbReference type="Gene3D" id="3.30.70.2650">
    <property type="match status" value="1"/>
</dbReference>
<gene>
    <name evidence="2" type="ORF">A3B13_00735</name>
</gene>
<evidence type="ECO:0000313" key="2">
    <source>
        <dbReference type="EMBL" id="OGY98953.1"/>
    </source>
</evidence>
<dbReference type="Pfam" id="PF20803">
    <property type="entry name" value="PaaX_M"/>
    <property type="match status" value="1"/>
</dbReference>
<organism evidence="2 3">
    <name type="scientific">Candidatus Liptonbacteria bacterium RIFCSPLOWO2_01_FULL_45_15</name>
    <dbReference type="NCBI Taxonomy" id="1798649"/>
    <lineage>
        <taxon>Bacteria</taxon>
        <taxon>Candidatus Liptoniibacteriota</taxon>
    </lineage>
</organism>